<organism evidence="13 14">
    <name type="scientific">Vagococcus acidifermentans</name>
    <dbReference type="NCBI Taxonomy" id="564710"/>
    <lineage>
        <taxon>Bacteria</taxon>
        <taxon>Bacillati</taxon>
        <taxon>Bacillota</taxon>
        <taxon>Bacilli</taxon>
        <taxon>Lactobacillales</taxon>
        <taxon>Enterococcaceae</taxon>
        <taxon>Vagococcus</taxon>
    </lineage>
</organism>
<dbReference type="Proteomes" id="UP000286773">
    <property type="component" value="Unassembled WGS sequence"/>
</dbReference>
<sequence length="363" mass="39071">MRVLVTGGGTGGHIYPAVSLVNYIKEKHPESEFLYVGTKKGLESKIVPDKGIPFKSIEIQGFKRSLSLENVKTVYKFVKGIAAAKKIIRDFQPDIVMGTGGYVCGPVVYAAHKLHIPTIIHEQNSVAGVTNKFLARYVDKIGIAFAEAAASFPEDKVVLVGNPRAQEVAGTETSDILSDYQLDPGKPTVLVFGGSRGALKINQAMTESLPLLADKPYQVLYGSGDVYFDTVQTALADLPAMPHVKIVPYIKNMERVMVNVDLVAGRAGATSLAEFTALGLPAVLIPSPNVTNDHQTKNAMSLVNKGAAVIIKDAELTGEKLVNAIDGIMADPKRRQQMAQASRKQGIADATDRLYQLVEELLA</sequence>
<comment type="caution">
    <text evidence="10">Lacks conserved residue(s) required for the propagation of feature annotation.</text>
</comment>
<dbReference type="NCBIfam" id="TIGR01133">
    <property type="entry name" value="murG"/>
    <property type="match status" value="1"/>
</dbReference>
<comment type="caution">
    <text evidence="13">The sequence shown here is derived from an EMBL/GenBank/DDBJ whole genome shotgun (WGS) entry which is preliminary data.</text>
</comment>
<dbReference type="AlphaFoldDB" id="A0A430AWP6"/>
<keyword evidence="9 10" id="KW-0961">Cell wall biogenesis/degradation</keyword>
<dbReference type="OrthoDB" id="9808936at2"/>
<feature type="binding site" evidence="10">
    <location>
        <begin position="10"/>
        <end position="12"/>
    </location>
    <ligand>
        <name>UDP-N-acetyl-alpha-D-glucosamine</name>
        <dbReference type="ChEBI" id="CHEBI:57705"/>
    </ligand>
</feature>
<dbReference type="CDD" id="cd03785">
    <property type="entry name" value="GT28_MurG"/>
    <property type="match status" value="1"/>
</dbReference>
<keyword evidence="1 10" id="KW-1003">Cell membrane</keyword>
<evidence type="ECO:0000313" key="14">
    <source>
        <dbReference type="Proteomes" id="UP000286773"/>
    </source>
</evidence>
<dbReference type="GO" id="GO:0005886">
    <property type="term" value="C:plasma membrane"/>
    <property type="evidence" value="ECO:0007669"/>
    <property type="project" value="UniProtKB-SubCell"/>
</dbReference>
<dbReference type="SUPFAM" id="SSF53756">
    <property type="entry name" value="UDP-Glycosyltransferase/glycogen phosphorylase"/>
    <property type="match status" value="1"/>
</dbReference>
<accession>A0A430AWP6</accession>
<dbReference type="InterPro" id="IPR004276">
    <property type="entry name" value="GlycoTrans_28_N"/>
</dbReference>
<dbReference type="GO" id="GO:0050511">
    <property type="term" value="F:undecaprenyldiphospho-muramoylpentapeptide beta-N-acetylglucosaminyltransferase activity"/>
    <property type="evidence" value="ECO:0007669"/>
    <property type="project" value="UniProtKB-UniRule"/>
</dbReference>
<keyword evidence="14" id="KW-1185">Reference proteome</keyword>
<dbReference type="Pfam" id="PF03033">
    <property type="entry name" value="Glyco_transf_28"/>
    <property type="match status" value="1"/>
</dbReference>
<evidence type="ECO:0000256" key="7">
    <source>
        <dbReference type="ARBA" id="ARBA00023136"/>
    </source>
</evidence>
<feature type="binding site" evidence="10">
    <location>
        <position position="124"/>
    </location>
    <ligand>
        <name>UDP-N-acetyl-alpha-D-glucosamine</name>
        <dbReference type="ChEBI" id="CHEBI:57705"/>
    </ligand>
</feature>
<feature type="domain" description="Glycosyl transferase family 28 C-terminal" evidence="12">
    <location>
        <begin position="188"/>
        <end position="353"/>
    </location>
</feature>
<name>A0A430AWP6_9ENTE</name>
<dbReference type="Pfam" id="PF04101">
    <property type="entry name" value="Glyco_tran_28_C"/>
    <property type="match status" value="1"/>
</dbReference>
<dbReference type="PANTHER" id="PTHR21015:SF22">
    <property type="entry name" value="GLYCOSYLTRANSFERASE"/>
    <property type="match status" value="1"/>
</dbReference>
<dbReference type="GO" id="GO:0008360">
    <property type="term" value="P:regulation of cell shape"/>
    <property type="evidence" value="ECO:0007669"/>
    <property type="project" value="UniProtKB-KW"/>
</dbReference>
<evidence type="ECO:0000256" key="2">
    <source>
        <dbReference type="ARBA" id="ARBA00022618"/>
    </source>
</evidence>
<evidence type="ECO:0000256" key="8">
    <source>
        <dbReference type="ARBA" id="ARBA00023306"/>
    </source>
</evidence>
<evidence type="ECO:0000259" key="12">
    <source>
        <dbReference type="Pfam" id="PF04101"/>
    </source>
</evidence>
<dbReference type="UniPathway" id="UPA00219"/>
<evidence type="ECO:0000259" key="11">
    <source>
        <dbReference type="Pfam" id="PF03033"/>
    </source>
</evidence>
<evidence type="ECO:0000256" key="4">
    <source>
        <dbReference type="ARBA" id="ARBA00022679"/>
    </source>
</evidence>
<protein>
    <recommendedName>
        <fullName evidence="10">UDP-N-acetylglucosamine--N-acetylmuramyl-(pentapeptide) pyrophosphoryl-undecaprenol N-acetylglucosamine transferase</fullName>
        <ecNumber evidence="10">2.4.1.227</ecNumber>
    </recommendedName>
    <alternativeName>
        <fullName evidence="10">Undecaprenyl-PP-MurNAc-pentapeptide-UDPGlcNAc GlcNAc transferase</fullName>
    </alternativeName>
</protein>
<dbReference type="EMBL" id="NGKC01000005">
    <property type="protein sequence ID" value="RSU12478.1"/>
    <property type="molecule type" value="Genomic_DNA"/>
</dbReference>
<evidence type="ECO:0000256" key="5">
    <source>
        <dbReference type="ARBA" id="ARBA00022960"/>
    </source>
</evidence>
<comment type="catalytic activity">
    <reaction evidence="10">
        <text>Mur2Ac(oyl-L-Ala-gamma-D-Glu-L-Lys-D-Ala-D-Ala)-di-trans,octa-cis-undecaprenyl diphosphate + UDP-N-acetyl-alpha-D-glucosamine = beta-D-GlcNAc-(1-&gt;4)-Mur2Ac(oyl-L-Ala-gamma-D-Glu-L-Lys-D-Ala-D-Ala)-di-trans,octa-cis-undecaprenyl diphosphate + UDP + H(+)</text>
        <dbReference type="Rhea" id="RHEA:23192"/>
        <dbReference type="ChEBI" id="CHEBI:15378"/>
        <dbReference type="ChEBI" id="CHEBI:57705"/>
        <dbReference type="ChEBI" id="CHEBI:58223"/>
        <dbReference type="ChEBI" id="CHEBI:60032"/>
        <dbReference type="ChEBI" id="CHEBI:60033"/>
        <dbReference type="EC" id="2.4.1.227"/>
    </reaction>
</comment>
<keyword evidence="7 10" id="KW-0472">Membrane</keyword>
<keyword evidence="5 10" id="KW-0133">Cell shape</keyword>
<feature type="binding site" evidence="10">
    <location>
        <position position="195"/>
    </location>
    <ligand>
        <name>UDP-N-acetyl-alpha-D-glucosamine</name>
        <dbReference type="ChEBI" id="CHEBI:57705"/>
    </ligand>
</feature>
<reference evidence="13 14" key="1">
    <citation type="submission" date="2017-05" db="EMBL/GenBank/DDBJ databases">
        <title>Vagococcus spp. assemblies.</title>
        <authorList>
            <person name="Gulvik C.A."/>
        </authorList>
    </citation>
    <scope>NUCLEOTIDE SEQUENCE [LARGE SCALE GENOMIC DNA]</scope>
    <source>
        <strain evidence="13 14">LMG 24798</strain>
    </source>
</reference>
<feature type="domain" description="Glycosyltransferase family 28 N-terminal" evidence="11">
    <location>
        <begin position="3"/>
        <end position="142"/>
    </location>
</feature>
<comment type="pathway">
    <text evidence="10">Cell wall biogenesis; peptidoglycan biosynthesis.</text>
</comment>
<evidence type="ECO:0000256" key="9">
    <source>
        <dbReference type="ARBA" id="ARBA00023316"/>
    </source>
</evidence>
<evidence type="ECO:0000313" key="13">
    <source>
        <dbReference type="EMBL" id="RSU12478.1"/>
    </source>
</evidence>
<evidence type="ECO:0000256" key="6">
    <source>
        <dbReference type="ARBA" id="ARBA00022984"/>
    </source>
</evidence>
<dbReference type="InterPro" id="IPR007235">
    <property type="entry name" value="Glyco_trans_28_C"/>
</dbReference>
<keyword evidence="8 10" id="KW-0131">Cell cycle</keyword>
<dbReference type="GO" id="GO:0009252">
    <property type="term" value="P:peptidoglycan biosynthetic process"/>
    <property type="evidence" value="ECO:0007669"/>
    <property type="project" value="UniProtKB-UniRule"/>
</dbReference>
<feature type="binding site" evidence="10">
    <location>
        <position position="250"/>
    </location>
    <ligand>
        <name>UDP-N-acetyl-alpha-D-glucosamine</name>
        <dbReference type="ChEBI" id="CHEBI:57705"/>
    </ligand>
</feature>
<comment type="similarity">
    <text evidence="10">Belongs to the glycosyltransferase 28 family. MurG subfamily.</text>
</comment>
<dbReference type="PANTHER" id="PTHR21015">
    <property type="entry name" value="UDP-N-ACETYLGLUCOSAMINE--N-ACETYLMURAMYL-(PENTAPEPTIDE) PYROPHOSPHORYL-UNDECAPRENOL N-ACETYLGLUCOSAMINE TRANSFERASE 1"/>
    <property type="match status" value="1"/>
</dbReference>
<dbReference type="EC" id="2.4.1.227" evidence="10"/>
<evidence type="ECO:0000256" key="3">
    <source>
        <dbReference type="ARBA" id="ARBA00022676"/>
    </source>
</evidence>
<keyword evidence="2 10" id="KW-0132">Cell division</keyword>
<dbReference type="GO" id="GO:0051301">
    <property type="term" value="P:cell division"/>
    <property type="evidence" value="ECO:0007669"/>
    <property type="project" value="UniProtKB-KW"/>
</dbReference>
<dbReference type="GO" id="GO:0005975">
    <property type="term" value="P:carbohydrate metabolic process"/>
    <property type="evidence" value="ECO:0007669"/>
    <property type="project" value="InterPro"/>
</dbReference>
<dbReference type="Gene3D" id="3.40.50.2000">
    <property type="entry name" value="Glycogen Phosphorylase B"/>
    <property type="match status" value="2"/>
</dbReference>
<dbReference type="GO" id="GO:0071555">
    <property type="term" value="P:cell wall organization"/>
    <property type="evidence" value="ECO:0007669"/>
    <property type="project" value="UniProtKB-KW"/>
</dbReference>
<dbReference type="InterPro" id="IPR006009">
    <property type="entry name" value="GlcNAc_MurG"/>
</dbReference>
<dbReference type="HAMAP" id="MF_00033">
    <property type="entry name" value="MurG"/>
    <property type="match status" value="1"/>
</dbReference>
<evidence type="ECO:0000256" key="10">
    <source>
        <dbReference type="HAMAP-Rule" id="MF_00033"/>
    </source>
</evidence>
<comment type="function">
    <text evidence="10">Cell wall formation. Catalyzes the transfer of a GlcNAc subunit on undecaprenyl-pyrophosphoryl-MurNAc-pentapeptide (lipid intermediate I) to form undecaprenyl-pyrophosphoryl-MurNAc-(pentapeptide)GlcNAc (lipid intermediate II).</text>
</comment>
<proteinExistence type="inferred from homology"/>
<feature type="binding site" evidence="10">
    <location>
        <position position="295"/>
    </location>
    <ligand>
        <name>UDP-N-acetyl-alpha-D-glucosamine</name>
        <dbReference type="ChEBI" id="CHEBI:57705"/>
    </ligand>
</feature>
<keyword evidence="6 10" id="KW-0573">Peptidoglycan synthesis</keyword>
<dbReference type="RefSeq" id="WP_126813314.1">
    <property type="nucleotide sequence ID" value="NZ_NGKC01000005.1"/>
</dbReference>
<comment type="subcellular location">
    <subcellularLocation>
        <location evidence="10">Cell membrane</location>
        <topology evidence="10">Peripheral membrane protein</topology>
        <orientation evidence="10">Cytoplasmic side</orientation>
    </subcellularLocation>
</comment>
<keyword evidence="3 10" id="KW-0328">Glycosyltransferase</keyword>
<gene>
    <name evidence="10" type="primary">murG</name>
    <name evidence="13" type="ORF">CBF27_05745</name>
</gene>
<evidence type="ECO:0000256" key="1">
    <source>
        <dbReference type="ARBA" id="ARBA00022475"/>
    </source>
</evidence>
<keyword evidence="4 10" id="KW-0808">Transferase</keyword>